<dbReference type="RefSeq" id="WP_344870690.1">
    <property type="nucleotide sequence ID" value="NZ_BAABAL010000003.1"/>
</dbReference>
<proteinExistence type="inferred from homology"/>
<dbReference type="SUPFAM" id="SSF48264">
    <property type="entry name" value="Cytochrome P450"/>
    <property type="match status" value="1"/>
</dbReference>
<dbReference type="PANTHER" id="PTHR46696:SF1">
    <property type="entry name" value="CYTOCHROME P450 YJIB-RELATED"/>
    <property type="match status" value="1"/>
</dbReference>
<dbReference type="InterPro" id="IPR036396">
    <property type="entry name" value="Cyt_P450_sf"/>
</dbReference>
<evidence type="ECO:0000256" key="1">
    <source>
        <dbReference type="ARBA" id="ARBA00010617"/>
    </source>
</evidence>
<accession>A0ABP7QWP0</accession>
<dbReference type="Gene3D" id="1.10.630.10">
    <property type="entry name" value="Cytochrome P450"/>
    <property type="match status" value="2"/>
</dbReference>
<evidence type="ECO:0000313" key="4">
    <source>
        <dbReference type="Proteomes" id="UP001501747"/>
    </source>
</evidence>
<dbReference type="PROSITE" id="PS00086">
    <property type="entry name" value="CYTOCHROME_P450"/>
    <property type="match status" value="1"/>
</dbReference>
<dbReference type="PANTHER" id="PTHR46696">
    <property type="entry name" value="P450, PUTATIVE (EUROFUNG)-RELATED"/>
    <property type="match status" value="1"/>
</dbReference>
<keyword evidence="4" id="KW-1185">Reference proteome</keyword>
<comment type="similarity">
    <text evidence="1">Belongs to the cytochrome P450 family.</text>
</comment>
<evidence type="ECO:0000256" key="2">
    <source>
        <dbReference type="SAM" id="MobiDB-lite"/>
    </source>
</evidence>
<reference evidence="4" key="1">
    <citation type="journal article" date="2019" name="Int. J. Syst. Evol. Microbiol.">
        <title>The Global Catalogue of Microorganisms (GCM) 10K type strain sequencing project: providing services to taxonomists for standard genome sequencing and annotation.</title>
        <authorList>
            <consortium name="The Broad Institute Genomics Platform"/>
            <consortium name="The Broad Institute Genome Sequencing Center for Infectious Disease"/>
            <person name="Wu L."/>
            <person name="Ma J."/>
        </authorList>
    </citation>
    <scope>NUCLEOTIDE SEQUENCE [LARGE SCALE GENOMIC DNA]</scope>
    <source>
        <strain evidence="4">JCM 17342</strain>
    </source>
</reference>
<dbReference type="Proteomes" id="UP001501747">
    <property type="component" value="Unassembled WGS sequence"/>
</dbReference>
<feature type="region of interest" description="Disordered" evidence="2">
    <location>
        <begin position="1"/>
        <end position="22"/>
    </location>
</feature>
<protein>
    <submittedName>
        <fullName evidence="3">Cytochrome P450</fullName>
    </submittedName>
</protein>
<dbReference type="EMBL" id="BAABAL010000003">
    <property type="protein sequence ID" value="GAA3988543.1"/>
    <property type="molecule type" value="Genomic_DNA"/>
</dbReference>
<dbReference type="InterPro" id="IPR017972">
    <property type="entry name" value="Cyt_P450_CS"/>
</dbReference>
<comment type="caution">
    <text evidence="3">The sequence shown here is derived from an EMBL/GenBank/DDBJ whole genome shotgun (WGS) entry which is preliminary data.</text>
</comment>
<name>A0ABP7QWP0_9PSEU</name>
<organism evidence="3 4">
    <name type="scientific">Allokutzneria multivorans</name>
    <dbReference type="NCBI Taxonomy" id="1142134"/>
    <lineage>
        <taxon>Bacteria</taxon>
        <taxon>Bacillati</taxon>
        <taxon>Actinomycetota</taxon>
        <taxon>Actinomycetes</taxon>
        <taxon>Pseudonocardiales</taxon>
        <taxon>Pseudonocardiaceae</taxon>
        <taxon>Allokutzneria</taxon>
    </lineage>
</organism>
<sequence length="341" mass="36907">MYIGPDPFARTTRGITEPDPVRPALRAAGPIVEVTAPDGGSAWIVTEEQLAREVFTHPGIAKDTALAPEWWTGLEPTAAEHPALTTLDGPEHTALRRAHAPVINARRVREREEYLHELARELLGGCTGVVDLMADFTVRYPLTAVMDLLDIPLEHLDEAADACKAVLVPERQGEGIGRLIQLATTGKAEAPQGDPYQLFALVFAGQITTDAALGFMIAHALNDRGTDPIRDSLRRHPPAPFSLWRFTTAELELAGTRLPKGAPVLIDIQGVNETGTDLSFGLGPHFCIGAQLAQLELRAVLTVLREDFPHARLAVPFAELRQVSFGGIQGSRLAELPVDFG</sequence>
<gene>
    <name evidence="3" type="ORF">GCM10022247_03810</name>
</gene>
<evidence type="ECO:0000313" key="3">
    <source>
        <dbReference type="EMBL" id="GAA3988543.1"/>
    </source>
</evidence>